<sequence length="133" mass="14557">MTDIGSVKAITVCSSSKFYSTARVVAKDLAERGYKIYTPRFEYSEEVVAVSAEEKMMLTKEFLNKIHCSDAIYVIDEGGYTGRSVCIEVGYAFGSKRGIILSEPATEDAITALADAVVPVDQIGQWLAQISRD</sequence>
<keyword evidence="2" id="KW-1185">Reference proteome</keyword>
<proteinExistence type="predicted"/>
<evidence type="ECO:0000313" key="2">
    <source>
        <dbReference type="Proteomes" id="UP000579250"/>
    </source>
</evidence>
<gene>
    <name evidence="1" type="ORF">HGB48_11350</name>
</gene>
<dbReference type="Proteomes" id="UP000579250">
    <property type="component" value="Unassembled WGS sequence"/>
</dbReference>
<organism evidence="1 2">
    <name type="scientific">Actinomadura latina</name>
    <dbReference type="NCBI Taxonomy" id="163603"/>
    <lineage>
        <taxon>Bacteria</taxon>
        <taxon>Bacillati</taxon>
        <taxon>Actinomycetota</taxon>
        <taxon>Actinomycetes</taxon>
        <taxon>Streptosporangiales</taxon>
        <taxon>Thermomonosporaceae</taxon>
        <taxon>Actinomadura</taxon>
    </lineage>
</organism>
<dbReference type="RefSeq" id="WP_157438275.1">
    <property type="nucleotide sequence ID" value="NZ_JAAXPI010000011.1"/>
</dbReference>
<evidence type="ECO:0008006" key="3">
    <source>
        <dbReference type="Google" id="ProtNLM"/>
    </source>
</evidence>
<protein>
    <recommendedName>
        <fullName evidence="3">Nucleoside 2-deoxyribosyltransferase</fullName>
    </recommendedName>
</protein>
<evidence type="ECO:0000313" key="1">
    <source>
        <dbReference type="EMBL" id="NKZ04347.1"/>
    </source>
</evidence>
<reference evidence="1 2" key="1">
    <citation type="submission" date="2020-04" db="EMBL/GenBank/DDBJ databases">
        <title>MicrobeNet Type strains.</title>
        <authorList>
            <person name="Nicholson A.C."/>
        </authorList>
    </citation>
    <scope>NUCLEOTIDE SEQUENCE [LARGE SCALE GENOMIC DNA]</scope>
    <source>
        <strain evidence="1 2">ATCC BAA-277</strain>
    </source>
</reference>
<dbReference type="AlphaFoldDB" id="A0A846YXC8"/>
<dbReference type="EMBL" id="JAAXPI010000011">
    <property type="protein sequence ID" value="NKZ04347.1"/>
    <property type="molecule type" value="Genomic_DNA"/>
</dbReference>
<accession>A0A846YXC8</accession>
<name>A0A846YXC8_9ACTN</name>
<comment type="caution">
    <text evidence="1">The sequence shown here is derived from an EMBL/GenBank/DDBJ whole genome shotgun (WGS) entry which is preliminary data.</text>
</comment>